<protein>
    <submittedName>
        <fullName evidence="1">Uncharacterized protein</fullName>
    </submittedName>
</protein>
<keyword evidence="2" id="KW-1185">Reference proteome</keyword>
<dbReference type="AlphaFoldDB" id="A0A9P8ALM6"/>
<gene>
    <name evidence="1" type="ORF">BT62DRAFT_1013428</name>
</gene>
<dbReference type="GeneID" id="66100355"/>
<proteinExistence type="predicted"/>
<evidence type="ECO:0000313" key="1">
    <source>
        <dbReference type="EMBL" id="KAG7439806.1"/>
    </source>
</evidence>
<sequence length="102" mass="11564">MVDRFFNIAKVNFRFSRSMKMTARDTERQLLELKTASVHSSVTRILIGMGMMPLTKNDMKALAPLSDENDPGTFKYEPLPDDDVRTYVQIGGSQCPLTSYVK</sequence>
<dbReference type="Proteomes" id="UP000812287">
    <property type="component" value="Unassembled WGS sequence"/>
</dbReference>
<evidence type="ECO:0000313" key="2">
    <source>
        <dbReference type="Proteomes" id="UP000812287"/>
    </source>
</evidence>
<accession>A0A9P8ALM6</accession>
<dbReference type="OrthoDB" id="5945798at2759"/>
<reference evidence="1" key="1">
    <citation type="submission" date="2020-11" db="EMBL/GenBank/DDBJ databases">
        <title>Adaptations for nitrogen fixation in a non-lichenized fungal sporocarp promotes dispersal by wood-feeding termites.</title>
        <authorList>
            <consortium name="DOE Joint Genome Institute"/>
            <person name="Koch R.A."/>
            <person name="Yoon G."/>
            <person name="Arayal U."/>
            <person name="Lail K."/>
            <person name="Amirebrahimi M."/>
            <person name="Labutti K."/>
            <person name="Lipzen A."/>
            <person name="Riley R."/>
            <person name="Barry K."/>
            <person name="Henrissat B."/>
            <person name="Grigoriev I.V."/>
            <person name="Herr J.R."/>
            <person name="Aime M.C."/>
        </authorList>
    </citation>
    <scope>NUCLEOTIDE SEQUENCE</scope>
    <source>
        <strain evidence="1">MCA 3950</strain>
    </source>
</reference>
<dbReference type="EMBL" id="MU250583">
    <property type="protein sequence ID" value="KAG7439806.1"/>
    <property type="molecule type" value="Genomic_DNA"/>
</dbReference>
<organism evidence="1 2">
    <name type="scientific">Guyanagaster necrorhizus</name>
    <dbReference type="NCBI Taxonomy" id="856835"/>
    <lineage>
        <taxon>Eukaryota</taxon>
        <taxon>Fungi</taxon>
        <taxon>Dikarya</taxon>
        <taxon>Basidiomycota</taxon>
        <taxon>Agaricomycotina</taxon>
        <taxon>Agaricomycetes</taxon>
        <taxon>Agaricomycetidae</taxon>
        <taxon>Agaricales</taxon>
        <taxon>Marasmiineae</taxon>
        <taxon>Physalacriaceae</taxon>
        <taxon>Guyanagaster</taxon>
    </lineage>
</organism>
<comment type="caution">
    <text evidence="1">The sequence shown here is derived from an EMBL/GenBank/DDBJ whole genome shotgun (WGS) entry which is preliminary data.</text>
</comment>
<name>A0A9P8ALM6_9AGAR</name>
<dbReference type="RefSeq" id="XP_043033306.1">
    <property type="nucleotide sequence ID" value="XM_043178068.1"/>
</dbReference>